<dbReference type="Gene3D" id="2.40.50.100">
    <property type="match status" value="1"/>
</dbReference>
<keyword evidence="4" id="KW-0175">Coiled coil</keyword>
<feature type="domain" description="Multidrug resistance protein MdtA-like C-terminal permuted SH3" evidence="8">
    <location>
        <begin position="303"/>
        <end position="365"/>
    </location>
</feature>
<feature type="region of interest" description="Disordered" evidence="5">
    <location>
        <begin position="372"/>
        <end position="410"/>
    </location>
</feature>
<feature type="domain" description="CusB-like beta-barrel" evidence="7">
    <location>
        <begin position="224"/>
        <end position="296"/>
    </location>
</feature>
<sequence length="410" mass="43742">MSDSTQALGVAVAQQRTQKRLGTWRAWVARFVAGCVVALAAGPVLAAEPTLVDTVSVDERRWQQAVPLYGTLTSARDAELTPRVAGLVASVSVDAGDRVKAGDTLIELDRTLEALTLTTLEASVTEAEAQLAEARRLAREAERLSTRGAVSQSEQQARRSQVAVNAAAVERLRAEAAAQRERLQRHAVIAPFDGQVRRRLVDPGEYVAQTTPTVSLVATETLRLDVSAPQQYFGLIEPGMAVQVQPETGRREPIEATVDVVVGASDAAARSFLVRVFVDNSAGELTPGMSAKALLALESREPVLVAPRDALVRVPGGGTRMWLVREDDDGTLRAIKRQVTLGRSANNNVEVLDGLAAGDRVVVRGNESLEADQPVRVRNAQDVSTESLDPAAGSASNDRSRALRLSSPGT</sequence>
<reference evidence="9 10" key="1">
    <citation type="submission" date="2013-03" db="EMBL/GenBank/DDBJ databases">
        <title>Salinisphaera dokdonensis CL-ES53 Genome Sequencing.</title>
        <authorList>
            <person name="Li C."/>
            <person name="Lai Q."/>
            <person name="Shao Z."/>
        </authorList>
    </citation>
    <scope>NUCLEOTIDE SEQUENCE [LARGE SCALE GENOMIC DNA]</scope>
    <source>
        <strain evidence="9 10">CL-ES53</strain>
    </source>
</reference>
<evidence type="ECO:0000256" key="2">
    <source>
        <dbReference type="ARBA" id="ARBA00009477"/>
    </source>
</evidence>
<organism evidence="9 10">
    <name type="scientific">Salinisphaera dokdonensis CL-ES53</name>
    <dbReference type="NCBI Taxonomy" id="1304272"/>
    <lineage>
        <taxon>Bacteria</taxon>
        <taxon>Pseudomonadati</taxon>
        <taxon>Pseudomonadota</taxon>
        <taxon>Gammaproteobacteria</taxon>
        <taxon>Salinisphaerales</taxon>
        <taxon>Salinisphaeraceae</taxon>
        <taxon>Salinisphaera</taxon>
    </lineage>
</organism>
<evidence type="ECO:0000259" key="6">
    <source>
        <dbReference type="Pfam" id="PF25917"/>
    </source>
</evidence>
<dbReference type="Pfam" id="PF25967">
    <property type="entry name" value="RND-MFP_C"/>
    <property type="match status" value="1"/>
</dbReference>
<comment type="similarity">
    <text evidence="2">Belongs to the membrane fusion protein (MFP) (TC 8.A.1) family.</text>
</comment>
<evidence type="ECO:0000256" key="1">
    <source>
        <dbReference type="ARBA" id="ARBA00004196"/>
    </source>
</evidence>
<gene>
    <name evidence="9" type="ORF">SADO_16608</name>
</gene>
<dbReference type="EMBL" id="APND01000008">
    <property type="protein sequence ID" value="MES1930883.1"/>
    <property type="molecule type" value="Genomic_DNA"/>
</dbReference>
<proteinExistence type="inferred from homology"/>
<evidence type="ECO:0000259" key="8">
    <source>
        <dbReference type="Pfam" id="PF25967"/>
    </source>
</evidence>
<feature type="domain" description="Multidrug resistance protein MdtA-like barrel-sandwich hybrid" evidence="6">
    <location>
        <begin position="76"/>
        <end position="217"/>
    </location>
</feature>
<dbReference type="PANTHER" id="PTHR30469:SF15">
    <property type="entry name" value="HLYD FAMILY OF SECRETION PROTEINS"/>
    <property type="match status" value="1"/>
</dbReference>
<evidence type="ECO:0000256" key="3">
    <source>
        <dbReference type="ARBA" id="ARBA00022448"/>
    </source>
</evidence>
<evidence type="ECO:0000259" key="7">
    <source>
        <dbReference type="Pfam" id="PF25954"/>
    </source>
</evidence>
<dbReference type="RefSeq" id="WP_353113533.1">
    <property type="nucleotide sequence ID" value="NZ_APND01000008.1"/>
</dbReference>
<keyword evidence="10" id="KW-1185">Reference proteome</keyword>
<evidence type="ECO:0000256" key="4">
    <source>
        <dbReference type="SAM" id="Coils"/>
    </source>
</evidence>
<comment type="caution">
    <text evidence="9">The sequence shown here is derived from an EMBL/GenBank/DDBJ whole genome shotgun (WGS) entry which is preliminary data.</text>
</comment>
<protein>
    <submittedName>
        <fullName evidence="9">RND family efflux transporter MFP subunit</fullName>
    </submittedName>
</protein>
<dbReference type="InterPro" id="IPR058625">
    <property type="entry name" value="MdtA-like_BSH"/>
</dbReference>
<dbReference type="InterPro" id="IPR058792">
    <property type="entry name" value="Beta-barrel_RND_2"/>
</dbReference>
<dbReference type="SUPFAM" id="SSF111369">
    <property type="entry name" value="HlyD-like secretion proteins"/>
    <property type="match status" value="1"/>
</dbReference>
<evidence type="ECO:0000313" key="9">
    <source>
        <dbReference type="EMBL" id="MES1930883.1"/>
    </source>
</evidence>
<accession>A0ABV2B4V6</accession>
<dbReference type="Pfam" id="PF25954">
    <property type="entry name" value="Beta-barrel_RND_2"/>
    <property type="match status" value="1"/>
</dbReference>
<evidence type="ECO:0000313" key="10">
    <source>
        <dbReference type="Proteomes" id="UP001460888"/>
    </source>
</evidence>
<keyword evidence="3" id="KW-0813">Transport</keyword>
<comment type="subcellular location">
    <subcellularLocation>
        <location evidence="1">Cell envelope</location>
    </subcellularLocation>
</comment>
<dbReference type="Proteomes" id="UP001460888">
    <property type="component" value="Unassembled WGS sequence"/>
</dbReference>
<dbReference type="Gene3D" id="2.40.420.20">
    <property type="match status" value="1"/>
</dbReference>
<dbReference type="Pfam" id="PF25917">
    <property type="entry name" value="BSH_RND"/>
    <property type="match status" value="1"/>
</dbReference>
<dbReference type="NCBIfam" id="TIGR01730">
    <property type="entry name" value="RND_mfp"/>
    <property type="match status" value="1"/>
</dbReference>
<dbReference type="InterPro" id="IPR006143">
    <property type="entry name" value="RND_pump_MFP"/>
</dbReference>
<dbReference type="PANTHER" id="PTHR30469">
    <property type="entry name" value="MULTIDRUG RESISTANCE PROTEIN MDTA"/>
    <property type="match status" value="1"/>
</dbReference>
<feature type="coiled-coil region" evidence="4">
    <location>
        <begin position="117"/>
        <end position="186"/>
    </location>
</feature>
<dbReference type="Gene3D" id="2.40.30.170">
    <property type="match status" value="1"/>
</dbReference>
<dbReference type="InterPro" id="IPR058627">
    <property type="entry name" value="MdtA-like_C"/>
</dbReference>
<dbReference type="Gene3D" id="1.10.287.470">
    <property type="entry name" value="Helix hairpin bin"/>
    <property type="match status" value="1"/>
</dbReference>
<evidence type="ECO:0000256" key="5">
    <source>
        <dbReference type="SAM" id="MobiDB-lite"/>
    </source>
</evidence>
<name>A0ABV2B4V6_9GAMM</name>